<dbReference type="PANTHER" id="PTHR10539:SF0">
    <property type="entry name" value="26S PROTEASOME NON-ATPASE REGULATORY SUBUNIT 13"/>
    <property type="match status" value="1"/>
</dbReference>
<evidence type="ECO:0000256" key="6">
    <source>
        <dbReference type="ARBA" id="ARBA00029749"/>
    </source>
</evidence>
<gene>
    <name evidence="10" type="ORF">TCAL_11297</name>
</gene>
<organism evidence="10 11">
    <name type="scientific">Tigriopus californicus</name>
    <name type="common">Marine copepod</name>
    <dbReference type="NCBI Taxonomy" id="6832"/>
    <lineage>
        <taxon>Eukaryota</taxon>
        <taxon>Metazoa</taxon>
        <taxon>Ecdysozoa</taxon>
        <taxon>Arthropoda</taxon>
        <taxon>Crustacea</taxon>
        <taxon>Multicrustacea</taxon>
        <taxon>Hexanauplia</taxon>
        <taxon>Copepoda</taxon>
        <taxon>Harpacticoida</taxon>
        <taxon>Harpacticidae</taxon>
        <taxon>Tigriopus</taxon>
    </lineage>
</organism>
<dbReference type="GO" id="GO:0006511">
    <property type="term" value="P:ubiquitin-dependent protein catabolic process"/>
    <property type="evidence" value="ECO:0007669"/>
    <property type="project" value="TreeGrafter"/>
</dbReference>
<dbReference type="GO" id="GO:0005829">
    <property type="term" value="C:cytosol"/>
    <property type="evidence" value="ECO:0007669"/>
    <property type="project" value="TreeGrafter"/>
</dbReference>
<dbReference type="InterPro" id="IPR035298">
    <property type="entry name" value="PSMD13"/>
</dbReference>
<keyword evidence="11" id="KW-1185">Reference proteome</keyword>
<dbReference type="OMA" id="SFEDYWE"/>
<dbReference type="STRING" id="6832.A0A553P1L1"/>
<dbReference type="PROSITE" id="PS50250">
    <property type="entry name" value="PCI"/>
    <property type="match status" value="1"/>
</dbReference>
<name>A0A553P1L1_TIGCA</name>
<proteinExistence type="inferred from homology"/>
<dbReference type="SUPFAM" id="SSF46785">
    <property type="entry name" value="Winged helix' DNA-binding domain"/>
    <property type="match status" value="1"/>
</dbReference>
<comment type="function">
    <text evidence="1">Component of the 26S proteasome, a multiprotein complex involved in the ATP-dependent degradation of ubiquitinated proteins. This complex plays a key role in the maintenance of protein homeostasis by removing misfolded or damaged proteins, which could impair cellular functions, and by removing proteins whose functions are no longer required. Therefore, the proteasome participates in numerous cellular processes, including cell cycle progression, apoptosis, or DNA damage repair.</text>
</comment>
<reference evidence="10 11" key="1">
    <citation type="journal article" date="2018" name="Nat. Ecol. Evol.">
        <title>Genomic signatures of mitonuclear coevolution across populations of Tigriopus californicus.</title>
        <authorList>
            <person name="Barreto F.S."/>
            <person name="Watson E.T."/>
            <person name="Lima T.G."/>
            <person name="Willett C.S."/>
            <person name="Edmands S."/>
            <person name="Li W."/>
            <person name="Burton R.S."/>
        </authorList>
    </citation>
    <scope>NUCLEOTIDE SEQUENCE [LARGE SCALE GENOMIC DNA]</scope>
    <source>
        <strain evidence="10 11">San Diego</strain>
    </source>
</reference>
<dbReference type="EMBL" id="VCGU01000008">
    <property type="protein sequence ID" value="TRY71578.1"/>
    <property type="molecule type" value="Genomic_DNA"/>
</dbReference>
<evidence type="ECO:0000256" key="3">
    <source>
        <dbReference type="ARBA" id="ARBA00011441"/>
    </source>
</evidence>
<protein>
    <recommendedName>
        <fullName evidence="4">26S proteasome non-ATPase regulatory subunit 13</fullName>
    </recommendedName>
    <alternativeName>
        <fullName evidence="6">26S proteasome regulatory subunit RPN9</fullName>
    </alternativeName>
    <alternativeName>
        <fullName evidence="8">26S proteasome regulatory subunit S11</fullName>
    </alternativeName>
    <alternativeName>
        <fullName evidence="7">26S proteasome regulatory subunit p40.5</fullName>
    </alternativeName>
</protein>
<keyword evidence="5" id="KW-0647">Proteasome</keyword>
<evidence type="ECO:0000256" key="4">
    <source>
        <dbReference type="ARBA" id="ARBA00015732"/>
    </source>
</evidence>
<accession>A0A553P1L1</accession>
<evidence type="ECO:0000256" key="2">
    <source>
        <dbReference type="ARBA" id="ARBA00006207"/>
    </source>
</evidence>
<evidence type="ECO:0000256" key="8">
    <source>
        <dbReference type="ARBA" id="ARBA00032323"/>
    </source>
</evidence>
<comment type="caution">
    <text evidence="10">The sequence shown here is derived from an EMBL/GenBank/DDBJ whole genome shotgun (WGS) entry which is preliminary data.</text>
</comment>
<dbReference type="GO" id="GO:0008541">
    <property type="term" value="C:proteasome regulatory particle, lid subcomplex"/>
    <property type="evidence" value="ECO:0007669"/>
    <property type="project" value="TreeGrafter"/>
</dbReference>
<dbReference type="GO" id="GO:0005634">
    <property type="term" value="C:nucleus"/>
    <property type="evidence" value="ECO:0007669"/>
    <property type="project" value="TreeGrafter"/>
</dbReference>
<dbReference type="SMART" id="SM00088">
    <property type="entry name" value="PINT"/>
    <property type="match status" value="1"/>
</dbReference>
<dbReference type="Pfam" id="PF22037">
    <property type="entry name" value="PSD13_N"/>
    <property type="match status" value="1"/>
</dbReference>
<evidence type="ECO:0000256" key="7">
    <source>
        <dbReference type="ARBA" id="ARBA00031303"/>
    </source>
</evidence>
<dbReference type="InterPro" id="IPR036390">
    <property type="entry name" value="WH_DNA-bd_sf"/>
</dbReference>
<evidence type="ECO:0000256" key="5">
    <source>
        <dbReference type="ARBA" id="ARBA00022942"/>
    </source>
</evidence>
<dbReference type="Pfam" id="PF01399">
    <property type="entry name" value="PCI"/>
    <property type="match status" value="1"/>
</dbReference>
<comment type="subunit">
    <text evidence="3">Component of the 19S proteasome regulatory particle complex. The 26S proteasome consists of a 20S core particle (CP) and two 19S regulatory subunits (RP). The regulatory particle is made of a lid composed of 9 subunits including PSMD13, a base containing 6 ATPases and few additional components.</text>
</comment>
<sequence length="381" mass="43333">MRDVEGYFNSQAAACADETVSDLWRQLQDFHARRLWHQLTGVLQELVKHLKGVHALLPLYTQAIAEFENKLNPLTLVEICRPIAASLSESGEVTEADEFLDKLGVKVRHNTESFALTKILQGQIYVERQKNMDKTKMVLNEVEQLLDEIVGIGIVQKEFYLLQSEYFKILGNHAEYYKASLRYLGVSHLNERSDEENISLASHLALAAILGKNVFNFGELLAHPILKYLAQAPEQWLIELLQAFNAGHVAKFTALKQHWGKQPDLLANEPILYEKISLLSLMEMTFTRSATHRQITFQEIADQTNLSHDKIELLVMKALSRGLIKGQIDQVGETIHIHWVQPRVLDCSQLQTLQGKIDKWLEAIASVEGLIETNAKEILTY</sequence>
<dbReference type="OrthoDB" id="1093at2759"/>
<evidence type="ECO:0000313" key="11">
    <source>
        <dbReference type="Proteomes" id="UP000318571"/>
    </source>
</evidence>
<evidence type="ECO:0000259" key="9">
    <source>
        <dbReference type="PROSITE" id="PS50250"/>
    </source>
</evidence>
<dbReference type="AlphaFoldDB" id="A0A553P1L1"/>
<comment type="similarity">
    <text evidence="2">Belongs to the proteasome subunit S11 family.</text>
</comment>
<dbReference type="Proteomes" id="UP000318571">
    <property type="component" value="Chromosome 7"/>
</dbReference>
<feature type="domain" description="PCI" evidence="9">
    <location>
        <begin position="175"/>
        <end position="342"/>
    </location>
</feature>
<evidence type="ECO:0000313" key="10">
    <source>
        <dbReference type="EMBL" id="TRY71578.1"/>
    </source>
</evidence>
<dbReference type="PANTHER" id="PTHR10539">
    <property type="entry name" value="26S PROTEASOME NON-ATPASE REGULATORY SUBUNIT 13"/>
    <property type="match status" value="1"/>
</dbReference>
<dbReference type="InterPro" id="IPR000717">
    <property type="entry name" value="PCI_dom"/>
</dbReference>
<evidence type="ECO:0000256" key="1">
    <source>
        <dbReference type="ARBA" id="ARBA00002362"/>
    </source>
</evidence>
<dbReference type="GO" id="GO:0005198">
    <property type="term" value="F:structural molecule activity"/>
    <property type="evidence" value="ECO:0007669"/>
    <property type="project" value="TreeGrafter"/>
</dbReference>
<dbReference type="InterPro" id="IPR054179">
    <property type="entry name" value="PSD13_N"/>
</dbReference>